<dbReference type="PANTHER" id="PTHR31157:SF1">
    <property type="entry name" value="SCP DOMAIN-CONTAINING PROTEIN"/>
    <property type="match status" value="1"/>
</dbReference>
<gene>
    <name evidence="3" type="ORF">A2846_00370</name>
</gene>
<accession>A0A1F5NY28</accession>
<reference evidence="3 4" key="1">
    <citation type="journal article" date="2016" name="Nat. Commun.">
        <title>Thousands of microbial genomes shed light on interconnected biogeochemical processes in an aquifer system.</title>
        <authorList>
            <person name="Anantharaman K."/>
            <person name="Brown C.T."/>
            <person name="Hug L.A."/>
            <person name="Sharon I."/>
            <person name="Castelle C.J."/>
            <person name="Probst A.J."/>
            <person name="Thomas B.C."/>
            <person name="Singh A."/>
            <person name="Wilkins M.J."/>
            <person name="Karaoz U."/>
            <person name="Brodie E.L."/>
            <person name="Williams K.H."/>
            <person name="Hubbard S.S."/>
            <person name="Banfield J.F."/>
        </authorList>
    </citation>
    <scope>NUCLEOTIDE SEQUENCE [LARGE SCALE GENOMIC DNA]</scope>
</reference>
<evidence type="ECO:0000259" key="2">
    <source>
        <dbReference type="Pfam" id="PF00188"/>
    </source>
</evidence>
<dbReference type="AlphaFoldDB" id="A0A1F5NY28"/>
<dbReference type="PANTHER" id="PTHR31157">
    <property type="entry name" value="SCP DOMAIN-CONTAINING PROTEIN"/>
    <property type="match status" value="1"/>
</dbReference>
<dbReference type="Proteomes" id="UP000176339">
    <property type="component" value="Unassembled WGS sequence"/>
</dbReference>
<sequence>MMHYLKIIIMTVLLAAALWTFGNRFQNPPEIQEFTATLADIEKQISTPDPLRAADDSPLAFLTRAGTVQWTNAAREENNLSPLEPDVGLNAAALVKVRDMFARQFFAHVSPLGQGASDLADQEGYEYISIGENLALGNFENDQILVEAWMNSPGHRANILGDNFTEIGVAAEQGDFEGRRVWLAVQIFARPRSDCPSVDEFLKIRIEGNETKLDEMQDELSALRQEMEATRPKRGEEYNAKVQAYNERAQEYNALLKETKELIVSYNAQINAFNFCLNE</sequence>
<comment type="caution">
    <text evidence="3">The sequence shown here is derived from an EMBL/GenBank/DDBJ whole genome shotgun (WGS) entry which is preliminary data.</text>
</comment>
<dbReference type="InterPro" id="IPR035940">
    <property type="entry name" value="CAP_sf"/>
</dbReference>
<dbReference type="EMBL" id="MFEN01000068">
    <property type="protein sequence ID" value="OGE82568.1"/>
    <property type="molecule type" value="Genomic_DNA"/>
</dbReference>
<evidence type="ECO:0000313" key="4">
    <source>
        <dbReference type="Proteomes" id="UP000176339"/>
    </source>
</evidence>
<dbReference type="InterPro" id="IPR014044">
    <property type="entry name" value="CAP_dom"/>
</dbReference>
<feature type="domain" description="SCP" evidence="2">
    <location>
        <begin position="71"/>
        <end position="179"/>
    </location>
</feature>
<dbReference type="Gene3D" id="3.40.33.10">
    <property type="entry name" value="CAP"/>
    <property type="match status" value="1"/>
</dbReference>
<name>A0A1F5NY28_9BACT</name>
<protein>
    <recommendedName>
        <fullName evidence="2">SCP domain-containing protein</fullName>
    </recommendedName>
</protein>
<keyword evidence="1" id="KW-0175">Coiled coil</keyword>
<feature type="coiled-coil region" evidence="1">
    <location>
        <begin position="206"/>
        <end position="269"/>
    </location>
</feature>
<proteinExistence type="predicted"/>
<dbReference type="SUPFAM" id="SSF55797">
    <property type="entry name" value="PR-1-like"/>
    <property type="match status" value="1"/>
</dbReference>
<dbReference type="CDD" id="cd05379">
    <property type="entry name" value="CAP_bacterial"/>
    <property type="match status" value="1"/>
</dbReference>
<evidence type="ECO:0000256" key="1">
    <source>
        <dbReference type="SAM" id="Coils"/>
    </source>
</evidence>
<dbReference type="Pfam" id="PF00188">
    <property type="entry name" value="CAP"/>
    <property type="match status" value="1"/>
</dbReference>
<organism evidence="3 4">
    <name type="scientific">Candidatus Doudnabacteria bacterium RIFCSPHIGHO2_01_FULL_49_9</name>
    <dbReference type="NCBI Taxonomy" id="1817827"/>
    <lineage>
        <taxon>Bacteria</taxon>
        <taxon>Candidatus Doudnaibacteriota</taxon>
    </lineage>
</organism>
<evidence type="ECO:0000313" key="3">
    <source>
        <dbReference type="EMBL" id="OGE82568.1"/>
    </source>
</evidence>